<protein>
    <submittedName>
        <fullName evidence="1">Kinase-like protein</fullName>
    </submittedName>
</protein>
<name>A0ACD0NMM7_9BASI</name>
<organism evidence="1 2">
    <name type="scientific">Violaceomyces palustris</name>
    <dbReference type="NCBI Taxonomy" id="1673888"/>
    <lineage>
        <taxon>Eukaryota</taxon>
        <taxon>Fungi</taxon>
        <taxon>Dikarya</taxon>
        <taxon>Basidiomycota</taxon>
        <taxon>Ustilaginomycotina</taxon>
        <taxon>Ustilaginomycetes</taxon>
        <taxon>Violaceomycetales</taxon>
        <taxon>Violaceomycetaceae</taxon>
        <taxon>Violaceomyces</taxon>
    </lineage>
</organism>
<keyword evidence="2" id="KW-1185">Reference proteome</keyword>
<dbReference type="Proteomes" id="UP000245626">
    <property type="component" value="Unassembled WGS sequence"/>
</dbReference>
<reference evidence="1 2" key="1">
    <citation type="journal article" date="2018" name="Mol. Biol. Evol.">
        <title>Broad Genomic Sampling Reveals a Smut Pathogenic Ancestry of the Fungal Clade Ustilaginomycotina.</title>
        <authorList>
            <person name="Kijpornyongpan T."/>
            <person name="Mondo S.J."/>
            <person name="Barry K."/>
            <person name="Sandor L."/>
            <person name="Lee J."/>
            <person name="Lipzen A."/>
            <person name="Pangilinan J."/>
            <person name="LaButti K."/>
            <person name="Hainaut M."/>
            <person name="Henrissat B."/>
            <person name="Grigoriev I.V."/>
            <person name="Spatafora J.W."/>
            <person name="Aime M.C."/>
        </authorList>
    </citation>
    <scope>NUCLEOTIDE SEQUENCE [LARGE SCALE GENOMIC DNA]</scope>
    <source>
        <strain evidence="1 2">SA 807</strain>
    </source>
</reference>
<dbReference type="EMBL" id="KZ820562">
    <property type="protein sequence ID" value="PWN47066.1"/>
    <property type="molecule type" value="Genomic_DNA"/>
</dbReference>
<evidence type="ECO:0000313" key="1">
    <source>
        <dbReference type="EMBL" id="PWN47066.1"/>
    </source>
</evidence>
<accession>A0ACD0NMM7</accession>
<evidence type="ECO:0000313" key="2">
    <source>
        <dbReference type="Proteomes" id="UP000245626"/>
    </source>
</evidence>
<sequence length="350" mass="38460">MKKGEVSTASSLLQQLEGVSLRRKKSNASIKSSSKAAPPEAIPEETPQSSPVPVKSTTQAPLLSLLSDPEITKMIKQGAEAKVYISRFLPPSVVTFPPSFKPGSIPYQAPSSLPPLLLKHRFPKTYRHPTLSSSITSSRTIMEARALLRCARAGVAVPGVRLVDEREGILGLELIEGKSVREWLGGGAEGEEDKLLTEEEERQAEEDVLDEKDQIRLMDLIGTSLARMHEADIIHGDLTTSNMMLRRNPSVAGQGTISENGVGPNDEVVLIDFGLSSVSSLAEDKAVDLYVLERAFASTHPHSEGLYKRILESYAEETIRRSGSAKKKGSRVDKWEEIRRRLEEGLIWLE</sequence>
<gene>
    <name evidence="1" type="ORF">IE53DRAFT_273557</name>
</gene>
<proteinExistence type="predicted"/>